<dbReference type="InterPro" id="IPR011991">
    <property type="entry name" value="ArsR-like_HTH"/>
</dbReference>
<keyword evidence="3" id="KW-1185">Reference proteome</keyword>
<proteinExistence type="predicted"/>
<feature type="domain" description="HTH arsR-type" evidence="1">
    <location>
        <begin position="7"/>
        <end position="86"/>
    </location>
</feature>
<dbReference type="OrthoDB" id="311452at2157"/>
<evidence type="ECO:0000259" key="1">
    <source>
        <dbReference type="SMART" id="SM00418"/>
    </source>
</evidence>
<dbReference type="GeneID" id="30416773"/>
<accession>A0A1J1A9Z9</accession>
<dbReference type="SMART" id="SM00418">
    <property type="entry name" value="HTH_ARSR"/>
    <property type="match status" value="1"/>
</dbReference>
<dbReference type="Proteomes" id="UP000186165">
    <property type="component" value="Chromosome"/>
</dbReference>
<dbReference type="Gene3D" id="1.10.10.10">
    <property type="entry name" value="Winged helix-like DNA-binding domain superfamily/Winged helix DNA-binding domain"/>
    <property type="match status" value="1"/>
</dbReference>
<dbReference type="GO" id="GO:0003700">
    <property type="term" value="F:DNA-binding transcription factor activity"/>
    <property type="evidence" value="ECO:0007669"/>
    <property type="project" value="InterPro"/>
</dbReference>
<sequence length="113" mass="12597">MDGEEVEVLEAVHDDFSREILERVAQEPLSAPELVKQVDASKPTVYRRLSDLEEMDLVAARVQPDDAGHHRKQYVAAVDAVHICVESDGLSVQVDRSAEDAVDRFRKLVGDIT</sequence>
<organism evidence="2 3">
    <name type="scientific">Halodesulfurarchaeum formicicum</name>
    <dbReference type="NCBI Taxonomy" id="1873524"/>
    <lineage>
        <taxon>Archaea</taxon>
        <taxon>Methanobacteriati</taxon>
        <taxon>Methanobacteriota</taxon>
        <taxon>Stenosarchaea group</taxon>
        <taxon>Halobacteria</taxon>
        <taxon>Halobacteriales</taxon>
        <taxon>Halobacteriaceae</taxon>
        <taxon>Halodesulfurarchaeum</taxon>
    </lineage>
</organism>
<dbReference type="Pfam" id="PF01022">
    <property type="entry name" value="HTH_5"/>
    <property type="match status" value="1"/>
</dbReference>
<dbReference type="EMBL" id="CP016804">
    <property type="protein sequence ID" value="APE94717.1"/>
    <property type="molecule type" value="Genomic_DNA"/>
</dbReference>
<name>A0A1J1A9Z9_9EURY</name>
<dbReference type="InterPro" id="IPR036388">
    <property type="entry name" value="WH-like_DNA-bd_sf"/>
</dbReference>
<dbReference type="CDD" id="cd00090">
    <property type="entry name" value="HTH_ARSR"/>
    <property type="match status" value="1"/>
</dbReference>
<dbReference type="AlphaFoldDB" id="A0A1J1A9Z9"/>
<evidence type="ECO:0000313" key="3">
    <source>
        <dbReference type="Proteomes" id="UP000186165"/>
    </source>
</evidence>
<protein>
    <submittedName>
        <fullName evidence="2">ArsR family transcriptional regulator</fullName>
    </submittedName>
</protein>
<dbReference type="KEGG" id="hhsr:HSR6_0249"/>
<gene>
    <name evidence="2" type="ORF">HSR6_0249</name>
</gene>
<dbReference type="SUPFAM" id="SSF46785">
    <property type="entry name" value="Winged helix' DNA-binding domain"/>
    <property type="match status" value="1"/>
</dbReference>
<evidence type="ECO:0000313" key="2">
    <source>
        <dbReference type="EMBL" id="APE94717.1"/>
    </source>
</evidence>
<dbReference type="InterPro" id="IPR001845">
    <property type="entry name" value="HTH_ArsR_DNA-bd_dom"/>
</dbReference>
<dbReference type="InterPro" id="IPR036390">
    <property type="entry name" value="WH_DNA-bd_sf"/>
</dbReference>
<reference evidence="3" key="1">
    <citation type="submission" date="2016-08" db="EMBL/GenBank/DDBJ databases">
        <title>Discovery of first anaerobic lithoheterotrophic haloarchae widely represented in hypersaline habitats.</title>
        <authorList>
            <person name="Sorokin D.Y."/>
            <person name="Kublanov I.V."/>
            <person name="Roman P."/>
            <person name="Sinninghe Damste J.S."/>
            <person name="Golyshin P.N."/>
            <person name="Rojo D."/>
            <person name="Ciordia S."/>
            <person name="Mena Md.C."/>
            <person name="Ferrer M."/>
            <person name="Smedile F."/>
            <person name="Messina E."/>
            <person name="La Cono V."/>
            <person name="Yakimov M.M."/>
        </authorList>
    </citation>
    <scope>NUCLEOTIDE SEQUENCE [LARGE SCALE GENOMIC DNA]</scope>
    <source>
        <strain evidence="3">HSR6</strain>
    </source>
</reference>
<dbReference type="RefSeq" id="WP_158514127.1">
    <property type="nucleotide sequence ID" value="NZ_CP016804.1"/>
</dbReference>